<organism evidence="1 2">
    <name type="scientific">Collinsella tanakaei</name>
    <dbReference type="NCBI Taxonomy" id="626935"/>
    <lineage>
        <taxon>Bacteria</taxon>
        <taxon>Bacillati</taxon>
        <taxon>Actinomycetota</taxon>
        <taxon>Coriobacteriia</taxon>
        <taxon>Coriobacteriales</taxon>
        <taxon>Coriobacteriaceae</taxon>
        <taxon>Collinsella</taxon>
    </lineage>
</organism>
<dbReference type="Proteomes" id="UP000260943">
    <property type="component" value="Unassembled WGS sequence"/>
</dbReference>
<reference evidence="1 2" key="1">
    <citation type="submission" date="2018-08" db="EMBL/GenBank/DDBJ databases">
        <title>A genome reference for cultivated species of the human gut microbiota.</title>
        <authorList>
            <person name="Zou Y."/>
            <person name="Xue W."/>
            <person name="Luo G."/>
        </authorList>
    </citation>
    <scope>NUCLEOTIDE SEQUENCE [LARGE SCALE GENOMIC DNA]</scope>
    <source>
        <strain evidence="1 2">TF08-14</strain>
    </source>
</reference>
<dbReference type="InterPro" id="IPR009706">
    <property type="entry name" value="DUF1287"/>
</dbReference>
<gene>
    <name evidence="1" type="ORF">DXC81_02630</name>
</gene>
<evidence type="ECO:0000313" key="2">
    <source>
        <dbReference type="Proteomes" id="UP000260943"/>
    </source>
</evidence>
<evidence type="ECO:0000313" key="1">
    <source>
        <dbReference type="EMBL" id="RGL11696.1"/>
    </source>
</evidence>
<proteinExistence type="predicted"/>
<dbReference type="AlphaFoldDB" id="A0A3E4QWT1"/>
<name>A0A3E4QWT1_9ACTN</name>
<protein>
    <submittedName>
        <fullName evidence="1">DUF1287 domain-containing protein</fullName>
    </submittedName>
</protein>
<comment type="caution">
    <text evidence="1">The sequence shown here is derived from an EMBL/GenBank/DDBJ whole genome shotgun (WGS) entry which is preliminary data.</text>
</comment>
<sequence length="220" mass="23604">MLAVLAALLILGAGVAGLAGLVATGNVNVTSASRPENKYTGVLAPYACASDADGDGVDDQTDILSAALRYVQTKPVYRSEYYTGGYPDDGCGVCTDVVAFALRDAGYDLQALVATDITEHPDDYGPDAPDPAIDFRRVRSLKVFFARHAAQLTCDVHAIDEWQGGDIAIFDSHIGIVSDQRNENGVPYLIHHNAPSQLSYEEDVLEGRDDLVMHVRMGCE</sequence>
<dbReference type="EMBL" id="QSRJ01000002">
    <property type="protein sequence ID" value="RGL11696.1"/>
    <property type="molecule type" value="Genomic_DNA"/>
</dbReference>
<accession>A0A3E4QWT1</accession>
<dbReference type="Pfam" id="PF06940">
    <property type="entry name" value="DUF1287"/>
    <property type="match status" value="1"/>
</dbReference>